<evidence type="ECO:0000313" key="2">
    <source>
        <dbReference type="EMBL" id="ECW2471519.1"/>
    </source>
</evidence>
<reference evidence="1" key="1">
    <citation type="submission" date="2018-06" db="EMBL/GenBank/DDBJ databases">
        <authorList>
            <person name="Ashton P.M."/>
            <person name="Dallman T."/>
            <person name="Nair S."/>
            <person name="De Pinna E."/>
            <person name="Peters T."/>
            <person name="Grant K."/>
        </authorList>
    </citation>
    <scope>NUCLEOTIDE SEQUENCE [LARGE SCALE GENOMIC DNA]</scope>
    <source>
        <strain evidence="2">367309</strain>
        <strain evidence="1">498895</strain>
    </source>
</reference>
<dbReference type="Proteomes" id="UP000839733">
    <property type="component" value="Unassembled WGS sequence"/>
</dbReference>
<dbReference type="EMBL" id="AAKVUB010000063">
    <property type="protein sequence ID" value="ECW2471519.1"/>
    <property type="molecule type" value="Genomic_DNA"/>
</dbReference>
<dbReference type="EMBL" id="AAGTQF010000039">
    <property type="protein sequence ID" value="EBR8572921.1"/>
    <property type="molecule type" value="Genomic_DNA"/>
</dbReference>
<protein>
    <submittedName>
        <fullName evidence="1">Uncharacterized protein</fullName>
    </submittedName>
</protein>
<dbReference type="AlphaFoldDB" id="A0A5U8K2Z9"/>
<proteinExistence type="predicted"/>
<name>A0A5U8K2Z9_SALEB</name>
<accession>A0A5U8K2Z9</accession>
<gene>
    <name evidence="1" type="ORF">DOV67_15320</name>
    <name evidence="2" type="ORF">EZX71_26980</name>
</gene>
<comment type="caution">
    <text evidence="1">The sequence shown here is derived from an EMBL/GenBank/DDBJ whole genome shotgun (WGS) entry which is preliminary data.</text>
</comment>
<evidence type="ECO:0000313" key="1">
    <source>
        <dbReference type="EMBL" id="EBR8572921.1"/>
    </source>
</evidence>
<organism evidence="1">
    <name type="scientific">Salmonella enterica subsp. enterica serovar Java</name>
    <dbReference type="NCBI Taxonomy" id="224729"/>
    <lineage>
        <taxon>Bacteria</taxon>
        <taxon>Pseudomonadati</taxon>
        <taxon>Pseudomonadota</taxon>
        <taxon>Gammaproteobacteria</taxon>
        <taxon>Enterobacterales</taxon>
        <taxon>Enterobacteriaceae</taxon>
        <taxon>Salmonella</taxon>
    </lineage>
</organism>
<dbReference type="Proteomes" id="UP000839708">
    <property type="component" value="Unassembled WGS sequence"/>
</dbReference>
<sequence length="109" mass="12063">MKNTHMAVADDIVTLLKLCHDRSSEKEGVAHLAPEEYTRDDDPFADRIRRATGHVRQLQYLLPVVVQLSATGVEPERQGKIQVSVGEDHAQRVPAYFAVPYPDQAGAGL</sequence>